<reference evidence="2" key="1">
    <citation type="submission" date="2017-10" db="EMBL/GenBank/DDBJ databases">
        <authorList>
            <person name="Frank J."/>
        </authorList>
    </citation>
    <scope>NUCLEOTIDE SEQUENCE [LARGE SCALE GENOMIC DNA]</scope>
</reference>
<dbReference type="AlphaFoldDB" id="A0A2C9CJ93"/>
<proteinExistence type="predicted"/>
<keyword evidence="2" id="KW-1185">Reference proteome</keyword>
<dbReference type="Proteomes" id="UP000221734">
    <property type="component" value="Chromosome Kuenenia_stuttgartiensis_MBR1"/>
</dbReference>
<sequence length="50" mass="5521">MVVVKKGEPQITQIKKFVTSLQLPMTKTEIKDILSLSFQGSGLGRAFLNV</sequence>
<dbReference type="EMBL" id="LT934425">
    <property type="protein sequence ID" value="SOH05834.1"/>
    <property type="molecule type" value="Genomic_DNA"/>
</dbReference>
<name>A0A2C9CJ93_KUEST</name>
<accession>A0A2C9CJ93</accession>
<evidence type="ECO:0000313" key="1">
    <source>
        <dbReference type="EMBL" id="SOH05834.1"/>
    </source>
</evidence>
<dbReference type="KEGG" id="kst:KSMBR1_3358"/>
<evidence type="ECO:0000313" key="2">
    <source>
        <dbReference type="Proteomes" id="UP000221734"/>
    </source>
</evidence>
<organism evidence="1 2">
    <name type="scientific">Kuenenia stuttgartiensis</name>
    <dbReference type="NCBI Taxonomy" id="174633"/>
    <lineage>
        <taxon>Bacteria</taxon>
        <taxon>Pseudomonadati</taxon>
        <taxon>Planctomycetota</taxon>
        <taxon>Candidatus Brocadiia</taxon>
        <taxon>Candidatus Brocadiales</taxon>
        <taxon>Candidatus Brocadiaceae</taxon>
        <taxon>Candidatus Kuenenia</taxon>
    </lineage>
</organism>
<protein>
    <submittedName>
        <fullName evidence="1">Uncharacterized protein</fullName>
    </submittedName>
</protein>
<gene>
    <name evidence="1" type="ORF">KSMBR1_3358</name>
</gene>